<dbReference type="AlphaFoldDB" id="A0A8X6KF77"/>
<gene>
    <name evidence="2" type="ORF">TNCT_665841</name>
    <name evidence="3" type="ORF">TNCT_665871</name>
</gene>
<evidence type="ECO:0000313" key="2">
    <source>
        <dbReference type="EMBL" id="GFQ70128.1"/>
    </source>
</evidence>
<protein>
    <submittedName>
        <fullName evidence="2">Uncharacterized protein</fullName>
    </submittedName>
</protein>
<dbReference type="EMBL" id="BMAO01010886">
    <property type="protein sequence ID" value="GFQ70128.1"/>
    <property type="molecule type" value="Genomic_DNA"/>
</dbReference>
<feature type="compositionally biased region" description="Polar residues" evidence="1">
    <location>
        <begin position="86"/>
        <end position="102"/>
    </location>
</feature>
<evidence type="ECO:0000313" key="3">
    <source>
        <dbReference type="EMBL" id="GFQ70131.1"/>
    </source>
</evidence>
<sequence>MAATGQSQGQSPAVPLVESKPGTSSMRGLSLRTKPNAIQAGIHAHNWKQEQEFSPGSKAVKKAYSDQRQHWNRQQDQQDLDGDFSPQVSRGNWTGQQGSNWIPGSGTGVGRIRQVVLHPSDSQPGQDNPLITSWSGFSSRYNSRTCGERQQ</sequence>
<evidence type="ECO:0000256" key="1">
    <source>
        <dbReference type="SAM" id="MobiDB-lite"/>
    </source>
</evidence>
<reference evidence="2" key="1">
    <citation type="submission" date="2020-07" db="EMBL/GenBank/DDBJ databases">
        <title>Multicomponent nature underlies the extraordinary mechanical properties of spider dragline silk.</title>
        <authorList>
            <person name="Kono N."/>
            <person name="Nakamura H."/>
            <person name="Mori M."/>
            <person name="Yoshida Y."/>
            <person name="Ohtoshi R."/>
            <person name="Malay A.D."/>
            <person name="Moran D.A.P."/>
            <person name="Tomita M."/>
            <person name="Numata K."/>
            <person name="Arakawa K."/>
        </authorList>
    </citation>
    <scope>NUCLEOTIDE SEQUENCE</scope>
</reference>
<dbReference type="EMBL" id="BMAO01010886">
    <property type="protein sequence ID" value="GFQ70131.1"/>
    <property type="molecule type" value="Genomic_DNA"/>
</dbReference>
<evidence type="ECO:0000313" key="4">
    <source>
        <dbReference type="Proteomes" id="UP000887116"/>
    </source>
</evidence>
<organism evidence="2 4">
    <name type="scientific">Trichonephila clavata</name>
    <name type="common">Joro spider</name>
    <name type="synonym">Nephila clavata</name>
    <dbReference type="NCBI Taxonomy" id="2740835"/>
    <lineage>
        <taxon>Eukaryota</taxon>
        <taxon>Metazoa</taxon>
        <taxon>Ecdysozoa</taxon>
        <taxon>Arthropoda</taxon>
        <taxon>Chelicerata</taxon>
        <taxon>Arachnida</taxon>
        <taxon>Araneae</taxon>
        <taxon>Araneomorphae</taxon>
        <taxon>Entelegynae</taxon>
        <taxon>Araneoidea</taxon>
        <taxon>Nephilidae</taxon>
        <taxon>Trichonephila</taxon>
    </lineage>
</organism>
<keyword evidence="4" id="KW-1185">Reference proteome</keyword>
<feature type="region of interest" description="Disordered" evidence="1">
    <location>
        <begin position="1"/>
        <end position="151"/>
    </location>
</feature>
<feature type="compositionally biased region" description="Polar residues" evidence="1">
    <location>
        <begin position="1"/>
        <end position="11"/>
    </location>
</feature>
<feature type="compositionally biased region" description="Polar residues" evidence="1">
    <location>
        <begin position="120"/>
        <end position="145"/>
    </location>
</feature>
<accession>A0A8X6KF77</accession>
<proteinExistence type="predicted"/>
<name>A0A8X6KF77_TRICU</name>
<comment type="caution">
    <text evidence="2">The sequence shown here is derived from an EMBL/GenBank/DDBJ whole genome shotgun (WGS) entry which is preliminary data.</text>
</comment>
<dbReference type="Proteomes" id="UP000887116">
    <property type="component" value="Unassembled WGS sequence"/>
</dbReference>